<protein>
    <recommendedName>
        <fullName evidence="4">Lipoprotein</fullName>
    </recommendedName>
</protein>
<reference evidence="2 3" key="1">
    <citation type="submission" date="2014-03" db="EMBL/GenBank/DDBJ databases">
        <title>Genomics of Bifidobacteria.</title>
        <authorList>
            <person name="Ventura M."/>
            <person name="Milani C."/>
            <person name="Lugli G.A."/>
        </authorList>
    </citation>
    <scope>NUCLEOTIDE SEQUENCE [LARGE SCALE GENOMIC DNA]</scope>
    <source>
        <strain evidence="2 3">LMG 10738</strain>
    </source>
</reference>
<dbReference type="AlphaFoldDB" id="A0A087B3B9"/>
<dbReference type="Proteomes" id="UP000029067">
    <property type="component" value="Unassembled WGS sequence"/>
</dbReference>
<accession>A0A087B3B9</accession>
<evidence type="ECO:0000313" key="3">
    <source>
        <dbReference type="Proteomes" id="UP000029067"/>
    </source>
</evidence>
<gene>
    <name evidence="2" type="ORF">BCUN_0011</name>
</gene>
<evidence type="ECO:0000313" key="2">
    <source>
        <dbReference type="EMBL" id="KFI65519.1"/>
    </source>
</evidence>
<name>A0A087B3B9_9BIFI</name>
<feature type="signal peptide" evidence="1">
    <location>
        <begin position="1"/>
        <end position="22"/>
    </location>
</feature>
<dbReference type="eggNOG" id="ENOG5032FH7">
    <property type="taxonomic scope" value="Bacteria"/>
</dbReference>
<sequence>MLLVCAVVACLVGLSSCGSPNAADVPDTVTVATVELSDVPMEVMQAEEVLMAQCARTKGFEVPVSYTVPAVPQSYSDVGGVFRSREEAQSVGYASQTVTNMEDTNAEQNEYVDSLSAADRERYDREIVSEEGNSCMVQAATMLYGSYRESTAIFNTFNEVQRERSASALDDKDVQSAIMDEYVPCMKRAGYEVRGLRGGELAGKTFGRYRAWNEAPNADERAMATQDWTCQVEAKLMERINDSLERSAGTWMLANEATILERHEKLQQAKGIANQVLAGKSSFEDMASADGKQD</sequence>
<evidence type="ECO:0000256" key="1">
    <source>
        <dbReference type="SAM" id="SignalP"/>
    </source>
</evidence>
<organism evidence="2 3">
    <name type="scientific">Bifidobacterium cuniculi</name>
    <dbReference type="NCBI Taxonomy" id="1688"/>
    <lineage>
        <taxon>Bacteria</taxon>
        <taxon>Bacillati</taxon>
        <taxon>Actinomycetota</taxon>
        <taxon>Actinomycetes</taxon>
        <taxon>Bifidobacteriales</taxon>
        <taxon>Bifidobacteriaceae</taxon>
        <taxon>Bifidobacterium</taxon>
    </lineage>
</organism>
<dbReference type="STRING" id="1688.BCUN_0011"/>
<dbReference type="EMBL" id="JGYV01000001">
    <property type="protein sequence ID" value="KFI65519.1"/>
    <property type="molecule type" value="Genomic_DNA"/>
</dbReference>
<evidence type="ECO:0008006" key="4">
    <source>
        <dbReference type="Google" id="ProtNLM"/>
    </source>
</evidence>
<comment type="caution">
    <text evidence="2">The sequence shown here is derived from an EMBL/GenBank/DDBJ whole genome shotgun (WGS) entry which is preliminary data.</text>
</comment>
<proteinExistence type="predicted"/>
<keyword evidence="3" id="KW-1185">Reference proteome</keyword>
<feature type="chain" id="PRO_5001818713" description="Lipoprotein" evidence="1">
    <location>
        <begin position="23"/>
        <end position="294"/>
    </location>
</feature>
<keyword evidence="1" id="KW-0732">Signal</keyword>